<gene>
    <name evidence="1" type="ORF">CAUJ_LOCUS13585</name>
</gene>
<name>A0A8S1HMK8_9PELO</name>
<comment type="caution">
    <text evidence="1">The sequence shown here is derived from an EMBL/GenBank/DDBJ whole genome shotgun (WGS) entry which is preliminary data.</text>
</comment>
<accession>A0A8S1HMK8</accession>
<keyword evidence="2" id="KW-1185">Reference proteome</keyword>
<evidence type="ECO:0000313" key="2">
    <source>
        <dbReference type="Proteomes" id="UP000835052"/>
    </source>
</evidence>
<proteinExistence type="predicted"/>
<dbReference type="Proteomes" id="UP000835052">
    <property type="component" value="Unassembled WGS sequence"/>
</dbReference>
<organism evidence="1 2">
    <name type="scientific">Caenorhabditis auriculariae</name>
    <dbReference type="NCBI Taxonomy" id="2777116"/>
    <lineage>
        <taxon>Eukaryota</taxon>
        <taxon>Metazoa</taxon>
        <taxon>Ecdysozoa</taxon>
        <taxon>Nematoda</taxon>
        <taxon>Chromadorea</taxon>
        <taxon>Rhabditida</taxon>
        <taxon>Rhabditina</taxon>
        <taxon>Rhabditomorpha</taxon>
        <taxon>Rhabditoidea</taxon>
        <taxon>Rhabditidae</taxon>
        <taxon>Peloderinae</taxon>
        <taxon>Caenorhabditis</taxon>
    </lineage>
</organism>
<evidence type="ECO:0000313" key="1">
    <source>
        <dbReference type="EMBL" id="CAD6197676.1"/>
    </source>
</evidence>
<dbReference type="AlphaFoldDB" id="A0A8S1HMK8"/>
<protein>
    <submittedName>
        <fullName evidence="1">Uncharacterized protein</fullName>
    </submittedName>
</protein>
<reference evidence="1" key="1">
    <citation type="submission" date="2020-10" db="EMBL/GenBank/DDBJ databases">
        <authorList>
            <person name="Kikuchi T."/>
        </authorList>
    </citation>
    <scope>NUCLEOTIDE SEQUENCE</scope>
    <source>
        <strain evidence="1">NKZ352</strain>
    </source>
</reference>
<sequence>MNYGRPICQENTKGMIEICEKVPRTTIRSAEESRHGPVLPGLLTRTSDLICAPFDRILAWKFFRWVGGSRRFLWGSQTVE</sequence>
<dbReference type="EMBL" id="CAJGYM010000101">
    <property type="protein sequence ID" value="CAD6197676.1"/>
    <property type="molecule type" value="Genomic_DNA"/>
</dbReference>